<proteinExistence type="predicted"/>
<keyword evidence="1 2" id="KW-0500">Molybdenum</keyword>
<dbReference type="EMBL" id="CADCTI010000137">
    <property type="protein sequence ID" value="CAA9240960.1"/>
    <property type="molecule type" value="Genomic_DNA"/>
</dbReference>
<dbReference type="SUPFAM" id="SSF50331">
    <property type="entry name" value="MOP-like"/>
    <property type="match status" value="1"/>
</dbReference>
<sequence length="69" mass="7108">MRLSTRNQLQGIVTAVDVGAVMTTVKVDVGGQTMTAAVTRESVDELGLAVGSAVVCLIKSTEVMLGVDD</sequence>
<dbReference type="Gene3D" id="2.40.50.100">
    <property type="match status" value="1"/>
</dbReference>
<protein>
    <submittedName>
        <fullName evidence="4">Molybdate-binding domain of ModE</fullName>
    </submittedName>
</protein>
<evidence type="ECO:0000256" key="2">
    <source>
        <dbReference type="PROSITE-ProRule" id="PRU01213"/>
    </source>
</evidence>
<organism evidence="4">
    <name type="scientific">uncultured Blastococcus sp</name>
    <dbReference type="NCBI Taxonomy" id="217144"/>
    <lineage>
        <taxon>Bacteria</taxon>
        <taxon>Bacillati</taxon>
        <taxon>Actinomycetota</taxon>
        <taxon>Actinomycetes</taxon>
        <taxon>Geodermatophilales</taxon>
        <taxon>Geodermatophilaceae</taxon>
        <taxon>Blastococcus</taxon>
        <taxon>environmental samples</taxon>
    </lineage>
</organism>
<dbReference type="Pfam" id="PF03459">
    <property type="entry name" value="TOBE"/>
    <property type="match status" value="1"/>
</dbReference>
<evidence type="ECO:0000259" key="3">
    <source>
        <dbReference type="PROSITE" id="PS51866"/>
    </source>
</evidence>
<dbReference type="InterPro" id="IPR005116">
    <property type="entry name" value="Transp-assoc_OB_typ1"/>
</dbReference>
<dbReference type="InterPro" id="IPR008995">
    <property type="entry name" value="Mo/tungstate-bd_C_term_dom"/>
</dbReference>
<evidence type="ECO:0000313" key="4">
    <source>
        <dbReference type="EMBL" id="CAA9240960.1"/>
    </source>
</evidence>
<dbReference type="InterPro" id="IPR004606">
    <property type="entry name" value="Mop_domain"/>
</dbReference>
<accession>A0A6J4I363</accession>
<dbReference type="NCBIfam" id="TIGR00638">
    <property type="entry name" value="Mop"/>
    <property type="match status" value="1"/>
</dbReference>
<name>A0A6J4I363_9ACTN</name>
<dbReference type="GO" id="GO:0015689">
    <property type="term" value="P:molybdate ion transport"/>
    <property type="evidence" value="ECO:0007669"/>
    <property type="project" value="InterPro"/>
</dbReference>
<dbReference type="AlphaFoldDB" id="A0A6J4I363"/>
<evidence type="ECO:0000256" key="1">
    <source>
        <dbReference type="ARBA" id="ARBA00022505"/>
    </source>
</evidence>
<dbReference type="PROSITE" id="PS51866">
    <property type="entry name" value="MOP"/>
    <property type="match status" value="1"/>
</dbReference>
<feature type="domain" description="Mop" evidence="3">
    <location>
        <begin position="2"/>
        <end position="67"/>
    </location>
</feature>
<gene>
    <name evidence="4" type="ORF">AVDCRST_MAG57-1599</name>
</gene>
<reference evidence="4" key="1">
    <citation type="submission" date="2020-02" db="EMBL/GenBank/DDBJ databases">
        <authorList>
            <person name="Meier V. D."/>
        </authorList>
    </citation>
    <scope>NUCLEOTIDE SEQUENCE</scope>
    <source>
        <strain evidence="4">AVDCRST_MAG57</strain>
    </source>
</reference>